<evidence type="ECO:0000313" key="2">
    <source>
        <dbReference type="Proteomes" id="UP000002941"/>
    </source>
</evidence>
<reference evidence="1 2" key="1">
    <citation type="submission" date="2012-05" db="EMBL/GenBank/DDBJ databases">
        <authorList>
            <person name="Harkins D.M."/>
            <person name="Madupu R."/>
            <person name="Durkin A.S."/>
            <person name="Torralba M."/>
            <person name="Methe B."/>
            <person name="Sutton G.G."/>
            <person name="Nelson K.E."/>
        </authorList>
    </citation>
    <scope>NUCLEOTIDE SEQUENCE [LARGE SCALE GENOMIC DNA]</scope>
    <source>
        <strain evidence="1 2">F0489</strain>
    </source>
</reference>
<dbReference type="RefSeq" id="WP_008730991.1">
    <property type="nucleotide sequence ID" value="NZ_AKFT01000080.1"/>
</dbReference>
<sequence length="142" mass="15247">MWTTEYRHEADVPVDALWSVWTRVLAGELELPGGDRYEPQEPLGVGARIVMTPAGQEGIDIVVTRWEPPHVQADRAEYGGVELTFTHSFVSAGPGGEGNAVIIRLDIDGPRADEIGPGIGSQIAADFPQTAEALVRAAKVTM</sequence>
<evidence type="ECO:0000313" key="1">
    <source>
        <dbReference type="EMBL" id="EJF46081.1"/>
    </source>
</evidence>
<dbReference type="AlphaFoldDB" id="J0XBN1"/>
<name>J0XBN1_9ACTO</name>
<comment type="caution">
    <text evidence="1">The sequence shown here is derived from an EMBL/GenBank/DDBJ whole genome shotgun (WGS) entry which is preliminary data.</text>
</comment>
<dbReference type="Proteomes" id="UP000002941">
    <property type="component" value="Unassembled WGS sequence"/>
</dbReference>
<keyword evidence="2" id="KW-1185">Reference proteome</keyword>
<accession>J0XBN1</accession>
<protein>
    <recommendedName>
        <fullName evidence="3">Polyketide cyclase/dehydrase and lipid transport</fullName>
    </recommendedName>
</protein>
<dbReference type="EMBL" id="AKFT01000080">
    <property type="protein sequence ID" value="EJF46081.1"/>
    <property type="molecule type" value="Genomic_DNA"/>
</dbReference>
<dbReference type="SUPFAM" id="SSF55961">
    <property type="entry name" value="Bet v1-like"/>
    <property type="match status" value="1"/>
</dbReference>
<dbReference type="eggNOG" id="COG3832">
    <property type="taxonomic scope" value="Bacteria"/>
</dbReference>
<gene>
    <name evidence="1" type="ORF">HMPREF1318_3054</name>
</gene>
<dbReference type="PATRIC" id="fig|1125718.3.peg.1099"/>
<dbReference type="OrthoDB" id="9810827at2"/>
<evidence type="ECO:0008006" key="3">
    <source>
        <dbReference type="Google" id="ProtNLM"/>
    </source>
</evidence>
<dbReference type="InterPro" id="IPR023393">
    <property type="entry name" value="START-like_dom_sf"/>
</dbReference>
<dbReference type="Gene3D" id="3.30.530.20">
    <property type="match status" value="1"/>
</dbReference>
<proteinExistence type="predicted"/>
<organism evidence="1 2">
    <name type="scientific">Actinomyces massiliensis F0489</name>
    <dbReference type="NCBI Taxonomy" id="1125718"/>
    <lineage>
        <taxon>Bacteria</taxon>
        <taxon>Bacillati</taxon>
        <taxon>Actinomycetota</taxon>
        <taxon>Actinomycetes</taxon>
        <taxon>Actinomycetales</taxon>
        <taxon>Actinomycetaceae</taxon>
        <taxon>Actinomyces</taxon>
    </lineage>
</organism>